<keyword evidence="2" id="KW-1185">Reference proteome</keyword>
<protein>
    <submittedName>
        <fullName evidence="1">Uncharacterized protein</fullName>
    </submittedName>
</protein>
<accession>A0A1H3DPY2</accession>
<proteinExistence type="predicted"/>
<sequence>MSFNELLGELRQIDQIRQFHGNLDRWRENLQTLADAKARAMRLGKALPVRFERPAFRSAADAPGFDQVLDLIGDYRKSLAPDEKVGVFINRVRHQAVAKALQKADAPIVAKPKPSRAKAVKTAIKSPSIAGSYAPAAYRKPKPKRQTTAFDVVAKATQARAKLVEQITLGRMTAAEINARDLRLRNIIARANRAQSASA</sequence>
<dbReference type="RefSeq" id="WP_093038569.1">
    <property type="nucleotide sequence ID" value="NZ_FNNZ01000055.1"/>
</dbReference>
<gene>
    <name evidence="1" type="ORF">SAMN05421783_1557</name>
</gene>
<dbReference type="AlphaFoldDB" id="A0A1H3DPY2"/>
<evidence type="ECO:0000313" key="1">
    <source>
        <dbReference type="EMBL" id="SDX68466.1"/>
    </source>
</evidence>
<dbReference type="Proteomes" id="UP000198816">
    <property type="component" value="Unassembled WGS sequence"/>
</dbReference>
<reference evidence="2" key="1">
    <citation type="submission" date="2016-10" db="EMBL/GenBank/DDBJ databases">
        <authorList>
            <person name="Varghese N."/>
            <person name="Submissions S."/>
        </authorList>
    </citation>
    <scope>NUCLEOTIDE SEQUENCE [LARGE SCALE GENOMIC DNA]</scope>
    <source>
        <strain evidence="2">DSM 217</strain>
    </source>
</reference>
<name>A0A1H3DPY2_THIRO</name>
<dbReference type="STRING" id="1058.SAMN05421783_1557"/>
<dbReference type="EMBL" id="FNNZ01000055">
    <property type="protein sequence ID" value="SDX68466.1"/>
    <property type="molecule type" value="Genomic_DNA"/>
</dbReference>
<evidence type="ECO:0000313" key="2">
    <source>
        <dbReference type="Proteomes" id="UP000198816"/>
    </source>
</evidence>
<organism evidence="1 2">
    <name type="scientific">Thiocapsa roseopersicina</name>
    <dbReference type="NCBI Taxonomy" id="1058"/>
    <lineage>
        <taxon>Bacteria</taxon>
        <taxon>Pseudomonadati</taxon>
        <taxon>Pseudomonadota</taxon>
        <taxon>Gammaproteobacteria</taxon>
        <taxon>Chromatiales</taxon>
        <taxon>Chromatiaceae</taxon>
        <taxon>Thiocapsa</taxon>
    </lineage>
</organism>